<dbReference type="GO" id="GO:0006412">
    <property type="term" value="P:translation"/>
    <property type="evidence" value="ECO:0007669"/>
    <property type="project" value="UniProtKB-UniRule"/>
</dbReference>
<dbReference type="InterPro" id="IPR012678">
    <property type="entry name" value="Ribosomal_uL23/eL15/eS24_sf"/>
</dbReference>
<reference evidence="8 9" key="1">
    <citation type="submission" date="2018-07" db="EMBL/GenBank/DDBJ databases">
        <title>Freshwater and sediment microbial communities from various areas in North America, analyzing microbe dynamics in response to fracking.</title>
        <authorList>
            <person name="Lamendella R."/>
        </authorList>
    </citation>
    <scope>NUCLEOTIDE SEQUENCE [LARGE SCALE GENOMIC DNA]</scope>
    <source>
        <strain evidence="8 9">160A</strain>
    </source>
</reference>
<comment type="function">
    <text evidence="6">One of the early assembly proteins it binds 23S rRNA. One of the proteins that surrounds the polypeptide exit tunnel on the outside of the ribosome. Forms the main docking site for trigger factor binding to the ribosome.</text>
</comment>
<evidence type="ECO:0000313" key="9">
    <source>
        <dbReference type="Proteomes" id="UP000252733"/>
    </source>
</evidence>
<dbReference type="GO" id="GO:1990904">
    <property type="term" value="C:ribonucleoprotein complex"/>
    <property type="evidence" value="ECO:0007669"/>
    <property type="project" value="UniProtKB-KW"/>
</dbReference>
<dbReference type="EMBL" id="QPIZ01000009">
    <property type="protein sequence ID" value="RCW36158.1"/>
    <property type="molecule type" value="Genomic_DNA"/>
</dbReference>
<evidence type="ECO:0000256" key="4">
    <source>
        <dbReference type="ARBA" id="ARBA00022980"/>
    </source>
</evidence>
<dbReference type="NCBIfam" id="NF004363">
    <property type="entry name" value="PRK05738.2-4"/>
    <property type="match status" value="1"/>
</dbReference>
<keyword evidence="5 6" id="KW-0687">Ribonucleoprotein</keyword>
<name>A0A2T0XTC9_9BACT</name>
<dbReference type="RefSeq" id="WP_106151495.1">
    <property type="nucleotide sequence ID" value="NZ_PVTS01000001.1"/>
</dbReference>
<comment type="caution">
    <text evidence="8">The sequence shown here is derived from an EMBL/GenBank/DDBJ whole genome shotgun (WGS) entry which is preliminary data.</text>
</comment>
<dbReference type="PANTHER" id="PTHR11620">
    <property type="entry name" value="60S RIBOSOMAL PROTEIN L23A"/>
    <property type="match status" value="1"/>
</dbReference>
<evidence type="ECO:0000256" key="3">
    <source>
        <dbReference type="ARBA" id="ARBA00022884"/>
    </source>
</evidence>
<dbReference type="InterPro" id="IPR001014">
    <property type="entry name" value="Ribosomal_uL23_CS"/>
</dbReference>
<comment type="similarity">
    <text evidence="1 6 7">Belongs to the universal ribosomal protein uL23 family.</text>
</comment>
<dbReference type="GO" id="GO:0003735">
    <property type="term" value="F:structural constituent of ribosome"/>
    <property type="evidence" value="ECO:0007669"/>
    <property type="project" value="InterPro"/>
</dbReference>
<evidence type="ECO:0000256" key="2">
    <source>
        <dbReference type="ARBA" id="ARBA00022730"/>
    </source>
</evidence>
<dbReference type="Gene3D" id="3.30.70.330">
    <property type="match status" value="1"/>
</dbReference>
<keyword evidence="2 6" id="KW-0699">rRNA-binding</keyword>
<accession>A0A2T0XTC9</accession>
<dbReference type="SUPFAM" id="SSF54189">
    <property type="entry name" value="Ribosomal proteins S24e, L23 and L15e"/>
    <property type="match status" value="1"/>
</dbReference>
<keyword evidence="4 6" id="KW-0689">Ribosomal protein</keyword>
<dbReference type="GO" id="GO:0019843">
    <property type="term" value="F:rRNA binding"/>
    <property type="evidence" value="ECO:0007669"/>
    <property type="project" value="UniProtKB-UniRule"/>
</dbReference>
<dbReference type="OrthoDB" id="9797862at2"/>
<protein>
    <recommendedName>
        <fullName evidence="6">Large ribosomal subunit protein uL23</fullName>
    </recommendedName>
</protein>
<evidence type="ECO:0000256" key="5">
    <source>
        <dbReference type="ARBA" id="ARBA00023274"/>
    </source>
</evidence>
<evidence type="ECO:0000256" key="6">
    <source>
        <dbReference type="HAMAP-Rule" id="MF_01369"/>
    </source>
</evidence>
<comment type="subunit">
    <text evidence="6">Part of the 50S ribosomal subunit. Contacts protein L29, and trigger factor when it is bound to the ribosome.</text>
</comment>
<dbReference type="GO" id="GO:0005840">
    <property type="term" value="C:ribosome"/>
    <property type="evidence" value="ECO:0007669"/>
    <property type="project" value="UniProtKB-KW"/>
</dbReference>
<evidence type="ECO:0000256" key="1">
    <source>
        <dbReference type="ARBA" id="ARBA00006700"/>
    </source>
</evidence>
<dbReference type="PROSITE" id="PS00050">
    <property type="entry name" value="RIBOSOMAL_L23"/>
    <property type="match status" value="1"/>
</dbReference>
<dbReference type="HAMAP" id="MF_01369_B">
    <property type="entry name" value="Ribosomal_uL23_B"/>
    <property type="match status" value="1"/>
</dbReference>
<organism evidence="8 9">
    <name type="scientific">Marinilabilia salmonicolor</name>
    <dbReference type="NCBI Taxonomy" id="989"/>
    <lineage>
        <taxon>Bacteria</taxon>
        <taxon>Pseudomonadati</taxon>
        <taxon>Bacteroidota</taxon>
        <taxon>Bacteroidia</taxon>
        <taxon>Marinilabiliales</taxon>
        <taxon>Marinilabiliaceae</taxon>
        <taxon>Marinilabilia</taxon>
    </lineage>
</organism>
<dbReference type="InterPro" id="IPR012677">
    <property type="entry name" value="Nucleotide-bd_a/b_plait_sf"/>
</dbReference>
<dbReference type="Pfam" id="PF00276">
    <property type="entry name" value="Ribosomal_L23"/>
    <property type="match status" value="1"/>
</dbReference>
<gene>
    <name evidence="6" type="primary">rplW</name>
    <name evidence="8" type="ORF">DFO77_109122</name>
</gene>
<keyword evidence="3 6" id="KW-0694">RNA-binding</keyword>
<keyword evidence="9" id="KW-1185">Reference proteome</keyword>
<evidence type="ECO:0000313" key="8">
    <source>
        <dbReference type="EMBL" id="RCW36158.1"/>
    </source>
</evidence>
<dbReference type="Proteomes" id="UP000252733">
    <property type="component" value="Unassembled WGS sequence"/>
</dbReference>
<sequence length="96" mass="10866">MEVIIKPIVTERMTWLGDALNRYGFIVDKRANKIEIKKAVEEMYSVSVTEVNTMVYGGKLKTRYTKGGIINGRTNSFKKAIVTLAEGDKIDFFSNI</sequence>
<evidence type="ECO:0000256" key="7">
    <source>
        <dbReference type="RuleBase" id="RU003934"/>
    </source>
</evidence>
<dbReference type="STRING" id="1168289.GCA_000259075_01443"/>
<dbReference type="InterPro" id="IPR013025">
    <property type="entry name" value="Ribosomal_uL23-like"/>
</dbReference>
<dbReference type="AlphaFoldDB" id="A0A2T0XTC9"/>
<proteinExistence type="inferred from homology"/>